<comment type="caution">
    <text evidence="3">The sequence shown here is derived from an EMBL/GenBank/DDBJ whole genome shotgun (WGS) entry which is preliminary data.</text>
</comment>
<dbReference type="Proteomes" id="UP001220964">
    <property type="component" value="Unassembled WGS sequence"/>
</dbReference>
<proteinExistence type="predicted"/>
<reference evidence="3" key="1">
    <citation type="submission" date="2023-03" db="EMBL/GenBank/DDBJ databases">
        <title>Multiphase analysis and comparison of six strains from genera Psychromarinibacter, Lutimaribacter, and Maritimibacter, including a novel species: Psychromarinibacter sediminicola sp. nov.</title>
        <authorList>
            <person name="Wang Y.-H."/>
            <person name="Ye M.-Q."/>
            <person name="Du Z.-J."/>
        </authorList>
    </citation>
    <scope>NUCLEOTIDE SEQUENCE</scope>
    <source>
        <strain evidence="3">C21-152</strain>
    </source>
</reference>
<gene>
    <name evidence="3" type="ORF">P1J78_06895</name>
</gene>
<name>A0AAE3NR14_9RHOB</name>
<dbReference type="RefSeq" id="WP_275566595.1">
    <property type="nucleotide sequence ID" value="NZ_JARGYC010000013.1"/>
</dbReference>
<evidence type="ECO:0000313" key="3">
    <source>
        <dbReference type="EMBL" id="MDF0600451.1"/>
    </source>
</evidence>
<dbReference type="AlphaFoldDB" id="A0AAE3NR14"/>
<feature type="transmembrane region" description="Helical" evidence="1">
    <location>
        <begin position="39"/>
        <end position="58"/>
    </location>
</feature>
<evidence type="ECO:0000256" key="1">
    <source>
        <dbReference type="SAM" id="Phobius"/>
    </source>
</evidence>
<feature type="domain" description="DUF1468" evidence="2">
    <location>
        <begin position="6"/>
        <end position="140"/>
    </location>
</feature>
<sequence length="140" mass="14930">MTVNRLLGAIVVAFGATLLLWLIPANVSAAPGSVMDPALFPRLAAWLLIGLGTLQLIVPSEAPQVPPLWEVLRLAGVAALTLAAVLLMPETGYILTSVVLMAALAVLVHERRIHWLAVIVAGLPVAIWLLFEIVLQRPLP</sequence>
<evidence type="ECO:0000313" key="4">
    <source>
        <dbReference type="Proteomes" id="UP001220964"/>
    </source>
</evidence>
<dbReference type="InterPro" id="IPR009936">
    <property type="entry name" value="DUF1468"/>
</dbReference>
<keyword evidence="1" id="KW-0812">Transmembrane</keyword>
<dbReference type="EMBL" id="JARGYC010000013">
    <property type="protein sequence ID" value="MDF0600451.1"/>
    <property type="molecule type" value="Genomic_DNA"/>
</dbReference>
<accession>A0AAE3NR14</accession>
<feature type="transmembrane region" description="Helical" evidence="1">
    <location>
        <begin position="115"/>
        <end position="135"/>
    </location>
</feature>
<feature type="transmembrane region" description="Helical" evidence="1">
    <location>
        <begin position="70"/>
        <end position="87"/>
    </location>
</feature>
<organism evidence="3 4">
    <name type="scientific">Psychromarinibacter sediminicola</name>
    <dbReference type="NCBI Taxonomy" id="3033385"/>
    <lineage>
        <taxon>Bacteria</taxon>
        <taxon>Pseudomonadati</taxon>
        <taxon>Pseudomonadota</taxon>
        <taxon>Alphaproteobacteria</taxon>
        <taxon>Rhodobacterales</taxon>
        <taxon>Paracoccaceae</taxon>
        <taxon>Psychromarinibacter</taxon>
    </lineage>
</organism>
<evidence type="ECO:0000259" key="2">
    <source>
        <dbReference type="Pfam" id="PF07331"/>
    </source>
</evidence>
<feature type="transmembrane region" description="Helical" evidence="1">
    <location>
        <begin position="93"/>
        <end position="108"/>
    </location>
</feature>
<dbReference type="Pfam" id="PF07331">
    <property type="entry name" value="TctB"/>
    <property type="match status" value="1"/>
</dbReference>
<keyword evidence="1" id="KW-0472">Membrane</keyword>
<protein>
    <submittedName>
        <fullName evidence="3">Tripartite tricarboxylate transporter TctB family protein</fullName>
    </submittedName>
</protein>
<keyword evidence="4" id="KW-1185">Reference proteome</keyword>
<keyword evidence="1" id="KW-1133">Transmembrane helix</keyword>